<dbReference type="EMBL" id="SKBU01000031">
    <property type="protein sequence ID" value="TCJ14818.1"/>
    <property type="molecule type" value="Genomic_DNA"/>
</dbReference>
<name>A0A4R1BCY2_9ACTN</name>
<sequence>MISQRTAGILGTALVLALGAFLTAPAAAQTTTPYVHLDRHETYKRFSEARVKDGVAVQQAQDGGGLVRLGTNPRAATDSSNTYNGGRYYYGTLVSRVYEPRRAFDVLVPSWNARTPKGTWLKLDVRVRSGGKWSAWFTVGIWASGTPDIKRRSVSKQNPRWEVDVDTLRGRNGAQAGAYQYRLRLMSATRDRSPVVRKLAFATSQSWKHGRPIGVPALERAWGKNLNVPARSQMVYPDGGEVWCSPTSLAMVMQYWAARTGQKNLDQSVPAVARGVRDFSYGWGNWPFNTAYASAYGLEGTVSRFAQIEQVERWIDAGIPVIASVAWNNNHSGQRLSGAPLRVSYGHLLVIRGFTRSGDVIVNDPAGADDSKVRRVYDRAEFERAWLRNPYSSGGAVYLIHPRGWATPGSYAARGSW</sequence>
<evidence type="ECO:0000313" key="4">
    <source>
        <dbReference type="Proteomes" id="UP000295244"/>
    </source>
</evidence>
<feature type="signal peptide" evidence="1">
    <location>
        <begin position="1"/>
        <end position="28"/>
    </location>
</feature>
<protein>
    <submittedName>
        <fullName evidence="3">Peptidase C39 family protein</fullName>
    </submittedName>
</protein>
<dbReference type="AlphaFoldDB" id="A0A4R1BCY2"/>
<feature type="chain" id="PRO_5020560024" evidence="1">
    <location>
        <begin position="29"/>
        <end position="417"/>
    </location>
</feature>
<evidence type="ECO:0000259" key="2">
    <source>
        <dbReference type="Pfam" id="PF13529"/>
    </source>
</evidence>
<evidence type="ECO:0000256" key="1">
    <source>
        <dbReference type="SAM" id="SignalP"/>
    </source>
</evidence>
<organism evidence="3 4">
    <name type="scientific">Rubrobacter taiwanensis</name>
    <dbReference type="NCBI Taxonomy" id="185139"/>
    <lineage>
        <taxon>Bacteria</taxon>
        <taxon>Bacillati</taxon>
        <taxon>Actinomycetota</taxon>
        <taxon>Rubrobacteria</taxon>
        <taxon>Rubrobacterales</taxon>
        <taxon>Rubrobacteraceae</taxon>
        <taxon>Rubrobacter</taxon>
    </lineage>
</organism>
<keyword evidence="1" id="KW-0732">Signal</keyword>
<dbReference type="Pfam" id="PF13529">
    <property type="entry name" value="Peptidase_C39_2"/>
    <property type="match status" value="1"/>
</dbReference>
<dbReference type="RefSeq" id="WP_132692670.1">
    <property type="nucleotide sequence ID" value="NZ_SKBU01000031.1"/>
</dbReference>
<dbReference type="InterPro" id="IPR039563">
    <property type="entry name" value="Peptidase_C39_single_dom"/>
</dbReference>
<comment type="caution">
    <text evidence="3">The sequence shown here is derived from an EMBL/GenBank/DDBJ whole genome shotgun (WGS) entry which is preliminary data.</text>
</comment>
<keyword evidence="4" id="KW-1185">Reference proteome</keyword>
<feature type="domain" description="Peptidase C39-like" evidence="2">
    <location>
        <begin position="226"/>
        <end position="366"/>
    </location>
</feature>
<dbReference type="Proteomes" id="UP000295244">
    <property type="component" value="Unassembled WGS sequence"/>
</dbReference>
<reference evidence="3 4" key="1">
    <citation type="submission" date="2019-03" db="EMBL/GenBank/DDBJ databases">
        <title>Whole genome sequence of a novel Rubrobacter taiwanensis strain, isolated from Yellowstone National Park.</title>
        <authorList>
            <person name="Freed S."/>
            <person name="Ramaley R.F."/>
            <person name="Kyndt J.A."/>
        </authorList>
    </citation>
    <scope>NUCLEOTIDE SEQUENCE [LARGE SCALE GENOMIC DNA]</scope>
    <source>
        <strain evidence="3 4">Yellowstone</strain>
    </source>
</reference>
<gene>
    <name evidence="3" type="ORF">E0L93_13840</name>
</gene>
<dbReference type="InterPro" id="IPR039564">
    <property type="entry name" value="Peptidase_C39-like"/>
</dbReference>
<proteinExistence type="predicted"/>
<evidence type="ECO:0000313" key="3">
    <source>
        <dbReference type="EMBL" id="TCJ14818.1"/>
    </source>
</evidence>
<dbReference type="CDD" id="cd02549">
    <property type="entry name" value="Peptidase_C39A"/>
    <property type="match status" value="1"/>
</dbReference>
<dbReference type="Gene3D" id="3.90.70.10">
    <property type="entry name" value="Cysteine proteinases"/>
    <property type="match status" value="1"/>
</dbReference>
<dbReference type="OrthoDB" id="9789941at2"/>
<accession>A0A4R1BCY2</accession>